<feature type="compositionally biased region" description="Low complexity" evidence="1">
    <location>
        <begin position="11"/>
        <end position="40"/>
    </location>
</feature>
<dbReference type="InterPro" id="IPR023825">
    <property type="entry name" value="CRISPR-assoc_RAMP_BGP1436"/>
</dbReference>
<name>A0ABY9PXG9_9FIRM</name>
<dbReference type="EMBL" id="CP101637">
    <property type="protein sequence ID" value="WMT80069.1"/>
    <property type="molecule type" value="Genomic_DNA"/>
</dbReference>
<evidence type="ECO:0000313" key="2">
    <source>
        <dbReference type="EMBL" id="WMT80069.1"/>
    </source>
</evidence>
<dbReference type="NCBIfam" id="TIGR03986">
    <property type="entry name" value="TIGR03986 family CRISPR-associated RAMP protein"/>
    <property type="match status" value="1"/>
</dbReference>
<gene>
    <name evidence="2" type="ORF">TEMA_03460</name>
</gene>
<keyword evidence="3" id="KW-1185">Reference proteome</keyword>
<protein>
    <recommendedName>
        <fullName evidence="4">TIGR03986 family CRISPR-associated RAMP protein</fullName>
    </recommendedName>
</protein>
<proteinExistence type="predicted"/>
<evidence type="ECO:0000313" key="3">
    <source>
        <dbReference type="Proteomes" id="UP001235030"/>
    </source>
</evidence>
<reference evidence="2 3" key="1">
    <citation type="submission" date="2022-07" db="EMBL/GenBank/DDBJ databases">
        <title>Genome sequence of Terrisporobacter mayombei DSM6539.</title>
        <authorList>
            <person name="Boeer T."/>
            <person name="Bengelsdorf F.R."/>
            <person name="Daniel R."/>
            <person name="Poehlein A."/>
        </authorList>
    </citation>
    <scope>NUCLEOTIDE SEQUENCE [LARGE SCALE GENOMIC DNA]</scope>
    <source>
        <strain evidence="2 3">DSM 6539</strain>
    </source>
</reference>
<evidence type="ECO:0008006" key="4">
    <source>
        <dbReference type="Google" id="ProtNLM"/>
    </source>
</evidence>
<feature type="region of interest" description="Disordered" evidence="1">
    <location>
        <begin position="1"/>
        <end position="43"/>
    </location>
</feature>
<dbReference type="InterPro" id="IPR052216">
    <property type="entry name" value="CRISPR_Csm3_endoribonuclease"/>
</dbReference>
<dbReference type="RefSeq" id="WP_228104334.1">
    <property type="nucleotide sequence ID" value="NZ_CP101637.1"/>
</dbReference>
<dbReference type="CDD" id="cd09726">
    <property type="entry name" value="RAMP_I_III"/>
    <property type="match status" value="1"/>
</dbReference>
<organism evidence="2 3">
    <name type="scientific">Terrisporobacter mayombei</name>
    <dbReference type="NCBI Taxonomy" id="1541"/>
    <lineage>
        <taxon>Bacteria</taxon>
        <taxon>Bacillati</taxon>
        <taxon>Bacillota</taxon>
        <taxon>Clostridia</taxon>
        <taxon>Peptostreptococcales</taxon>
        <taxon>Peptostreptococcaceae</taxon>
        <taxon>Terrisporobacter</taxon>
    </lineage>
</organism>
<evidence type="ECO:0000256" key="1">
    <source>
        <dbReference type="SAM" id="MobiDB-lite"/>
    </source>
</evidence>
<accession>A0ABY9PXG9</accession>
<dbReference type="PANTHER" id="PTHR35579:SF3">
    <property type="entry name" value="CRISPR SYSTEM CMS ENDORIBONUCLEASE CSM3"/>
    <property type="match status" value="1"/>
</dbReference>
<dbReference type="PANTHER" id="PTHR35579">
    <property type="entry name" value="CRISPR SYSTEM CMS ENDORIBONUCLEASE CSM3"/>
    <property type="match status" value="1"/>
</dbReference>
<sequence length="657" mass="77582">MQPTKNKNHGNFNESGKNNNYNKNRNNKSNSNNNPNISDKPATAPFNFIRFPEEVYIRYKSCEDLPKYDKYNKSLNTGYLDYEFVNETPIFVGDEKSKDNNIVDFFRNSDNNISVPGSSMKGVVRSNTEILSFSYPEFIEDRLFLYRKFASADTSSQQYKDIIKVERGKSIETVVKAGYIKKVGNKYFLYEAKKINNKTFFPIGERKLRQNNLPENKVQYMYTKELLNYKGKSGKDWDRFARNKYNLNRNYKPYSTNITFNIDSENNFKEVSVNNNCRYKGILCNNNHLGSKNKHYIINEIDENSKPIEIDSREIIAYKNDCETNKQRKNSEYYLLPGEKHKNNVVENPKPFFYIVKDNKVAYFGRSPYLRIFYNNSVRDCINTEYTPGIDYANALYGYTVDKILNSPLKNIKNNFKGRVSFMDAVCKNPKTIKEVKYFNLASPKSSCYNLYLDQYKVVKKKEINTYSSNPKPVARGYKFYWHHKENVDINKISLDTSSDITSNLRNVVKEGNKFIGKIYFQNLTNDELGLLLISIKYNENCRENIGMAKAFGLGRVNFNKIDLYLENIENKFLSFDNNYKKIEDIKYYKYKYMDFIEEYHTKRIYNKLFEEIDEINDYLDSKEVLISNEYTKYMTLPEFTKEYRLLPEVYEVVEEK</sequence>
<dbReference type="Proteomes" id="UP001235030">
    <property type="component" value="Chromosome"/>
</dbReference>